<evidence type="ECO:0000256" key="1">
    <source>
        <dbReference type="ARBA" id="ARBA00010617"/>
    </source>
</evidence>
<dbReference type="InterPro" id="IPR017972">
    <property type="entry name" value="Cyt_P450_CS"/>
</dbReference>
<dbReference type="SUPFAM" id="SSF48264">
    <property type="entry name" value="Cytochrome P450"/>
    <property type="match status" value="1"/>
</dbReference>
<keyword evidence="2" id="KW-0479">Metal-binding</keyword>
<name>A0ABY7GXY1_9BACT</name>
<protein>
    <submittedName>
        <fullName evidence="3">Cytochrome P450</fullName>
    </submittedName>
</protein>
<proteinExistence type="inferred from homology"/>
<sequence>MSSTFNLLSPDYQADPFPFYARMREEGISRIEPGGRYAVSRYADVLAVLRNTEVFSSGGFASAWEPDWLRPNPCAYSLHSMDPPEHTKMRNLVSAAFLPRTIERTAPLVQGVAEAAARRFLERGEAEIVNDIGLPVTAGTIGHYLRLDPALHPKLRGWSEAMMSIRPVPRSHEHASHVRAAVDEMAAYLRTLIEARRRAPQDDMVSLLVQAEVDGQRLTDAEIVPFLAVLIVGAMDTTTGLMTNAMLHLTERADLLDRLRADPSLVPRFLDEVLRFSPPAHSMARSVKRDTEIAGQKVPAGAVVMAMLAAANRDERQFSNPDVFDIDRSDRGSVAFGHGIHSCIGMALAKMEVRITLGELLPRFRHFDRVGPPAPWNHTYLVRTMTSLRLRGAPA</sequence>
<organism evidence="3 4">
    <name type="scientific">Nannocystis punicea</name>
    <dbReference type="NCBI Taxonomy" id="2995304"/>
    <lineage>
        <taxon>Bacteria</taxon>
        <taxon>Pseudomonadati</taxon>
        <taxon>Myxococcota</taxon>
        <taxon>Polyangia</taxon>
        <taxon>Nannocystales</taxon>
        <taxon>Nannocystaceae</taxon>
        <taxon>Nannocystis</taxon>
    </lineage>
</organism>
<keyword evidence="2" id="KW-0503">Monooxygenase</keyword>
<dbReference type="PRINTS" id="PR00359">
    <property type="entry name" value="BP450"/>
</dbReference>
<dbReference type="Proteomes" id="UP001164459">
    <property type="component" value="Chromosome"/>
</dbReference>
<comment type="similarity">
    <text evidence="1 2">Belongs to the cytochrome P450 family.</text>
</comment>
<dbReference type="PRINTS" id="PR00385">
    <property type="entry name" value="P450"/>
</dbReference>
<dbReference type="PANTHER" id="PTHR46696:SF6">
    <property type="entry name" value="P450, PUTATIVE (EUROFUNG)-RELATED"/>
    <property type="match status" value="1"/>
</dbReference>
<keyword evidence="2" id="KW-0349">Heme</keyword>
<accession>A0ABY7GXY1</accession>
<dbReference type="PROSITE" id="PS00086">
    <property type="entry name" value="CYTOCHROME_P450"/>
    <property type="match status" value="1"/>
</dbReference>
<dbReference type="InterPro" id="IPR001128">
    <property type="entry name" value="Cyt_P450"/>
</dbReference>
<gene>
    <name evidence="3" type="ORF">O0S08_36650</name>
</gene>
<dbReference type="Gene3D" id="1.10.630.10">
    <property type="entry name" value="Cytochrome P450"/>
    <property type="match status" value="1"/>
</dbReference>
<dbReference type="PANTHER" id="PTHR46696">
    <property type="entry name" value="P450, PUTATIVE (EUROFUNG)-RELATED"/>
    <property type="match status" value="1"/>
</dbReference>
<dbReference type="RefSeq" id="WP_269034107.1">
    <property type="nucleotide sequence ID" value="NZ_CP114040.1"/>
</dbReference>
<dbReference type="EMBL" id="CP114040">
    <property type="protein sequence ID" value="WAS91745.1"/>
    <property type="molecule type" value="Genomic_DNA"/>
</dbReference>
<dbReference type="InterPro" id="IPR002397">
    <property type="entry name" value="Cyt_P450_B"/>
</dbReference>
<reference evidence="3" key="1">
    <citation type="submission" date="2022-11" db="EMBL/GenBank/DDBJ databases">
        <title>Minimal conservation of predation-associated metabolite biosynthetic gene clusters underscores biosynthetic potential of Myxococcota including descriptions for ten novel species: Archangium lansinium sp. nov., Myxococcus landrumus sp. nov., Nannocystis bai.</title>
        <authorList>
            <person name="Ahearne A."/>
            <person name="Stevens C."/>
            <person name="Dowd S."/>
        </authorList>
    </citation>
    <scope>NUCLEOTIDE SEQUENCE</scope>
    <source>
        <strain evidence="3">Fl3</strain>
    </source>
</reference>
<evidence type="ECO:0000256" key="2">
    <source>
        <dbReference type="RuleBase" id="RU000461"/>
    </source>
</evidence>
<dbReference type="Pfam" id="PF00067">
    <property type="entry name" value="p450"/>
    <property type="match status" value="1"/>
</dbReference>
<evidence type="ECO:0000313" key="4">
    <source>
        <dbReference type="Proteomes" id="UP001164459"/>
    </source>
</evidence>
<keyword evidence="2" id="KW-0408">Iron</keyword>
<keyword evidence="2" id="KW-0560">Oxidoreductase</keyword>
<keyword evidence="4" id="KW-1185">Reference proteome</keyword>
<dbReference type="InterPro" id="IPR036396">
    <property type="entry name" value="Cyt_P450_sf"/>
</dbReference>
<evidence type="ECO:0000313" key="3">
    <source>
        <dbReference type="EMBL" id="WAS91745.1"/>
    </source>
</evidence>